<feature type="transmembrane region" description="Helical" evidence="2">
    <location>
        <begin position="12"/>
        <end position="28"/>
    </location>
</feature>
<keyword evidence="1" id="KW-0175">Coiled coil</keyword>
<evidence type="ECO:0000313" key="5">
    <source>
        <dbReference type="Proteomes" id="UP000741360"/>
    </source>
</evidence>
<dbReference type="InterPro" id="IPR052336">
    <property type="entry name" value="MlaD_Phospholipid_Transporter"/>
</dbReference>
<reference evidence="4" key="1">
    <citation type="submission" date="2020-07" db="EMBL/GenBank/DDBJ databases">
        <title>Huge and variable diversity of episymbiotic CPR bacteria and DPANN archaea in groundwater ecosystems.</title>
        <authorList>
            <person name="He C.Y."/>
            <person name="Keren R."/>
            <person name="Whittaker M."/>
            <person name="Farag I.F."/>
            <person name="Doudna J."/>
            <person name="Cate J.H.D."/>
            <person name="Banfield J.F."/>
        </authorList>
    </citation>
    <scope>NUCLEOTIDE SEQUENCE</scope>
    <source>
        <strain evidence="4">NC_groundwater_717_Ag_S-0.2um_59_8</strain>
    </source>
</reference>
<comment type="caution">
    <text evidence="4">The sequence shown here is derived from an EMBL/GenBank/DDBJ whole genome shotgun (WGS) entry which is preliminary data.</text>
</comment>
<keyword evidence="2" id="KW-1133">Transmembrane helix</keyword>
<protein>
    <submittedName>
        <fullName evidence="4">MCE family protein</fullName>
    </submittedName>
</protein>
<dbReference type="InterPro" id="IPR003399">
    <property type="entry name" value="Mce/MlaD"/>
</dbReference>
<organism evidence="4 5">
    <name type="scientific">Tectimicrobiota bacterium</name>
    <dbReference type="NCBI Taxonomy" id="2528274"/>
    <lineage>
        <taxon>Bacteria</taxon>
        <taxon>Pseudomonadati</taxon>
        <taxon>Nitrospinota/Tectimicrobiota group</taxon>
        <taxon>Candidatus Tectimicrobiota</taxon>
    </lineage>
</organism>
<feature type="coiled-coil region" evidence="1">
    <location>
        <begin position="279"/>
        <end position="306"/>
    </location>
</feature>
<dbReference type="Proteomes" id="UP000741360">
    <property type="component" value="Unassembled WGS sequence"/>
</dbReference>
<sequence length="529" mass="59043">MARKGLSPEAKVGLFVLAGIILLTYMTVRLGEIRIGKKPGYLISAVLDTVAGLDVKAPVKVAGVRVGEVEKIDLVNGKAQVTMRIDPKYQIKKNAAVTVRTQGLLGEKYIEITEPVQKAQYLKPGESIQETRRAADFDELVTRLTGVTEDVKELTSSLKTVFGSREGEESLKRILANVDALAANLNQLVISNRQNLTALVNNLNEAVALNKDRFNAIMNNTEVLTQSLKTLVRENEGPLGNTLRNLEQFSATLKQDTPGLVKSLDNLSTNLQGVVTENRENLKQSMENLRASTEKLEKTLESLNTITGKIERGEGTIGKLVTEDTTYKNLNETLTGVNKLVTATDAFKFTVGLRGEYQARHTQTKGYFSLKIQPREDKYYLLEIVDDPRGKTSTVQTRAINNGIETLSSEERTSRKIKFSAEYAKRFYNTVVRGGLIESTFGAGVDQLFLKDRLTLSLEGFEFNPDRTRDREPNLKLTSRYDLYKPFFVNAGVDQILNRRLRTFFLGGGFAFDDEDLKYLLTRVPVPSR</sequence>
<dbReference type="Pfam" id="PF02470">
    <property type="entry name" value="MlaD"/>
    <property type="match status" value="1"/>
</dbReference>
<keyword evidence="2" id="KW-0472">Membrane</keyword>
<gene>
    <name evidence="4" type="ORF">HYY65_03260</name>
</gene>
<keyword evidence="2" id="KW-0812">Transmembrane</keyword>
<evidence type="ECO:0000259" key="3">
    <source>
        <dbReference type="Pfam" id="PF02470"/>
    </source>
</evidence>
<dbReference type="EMBL" id="JACPSX010000054">
    <property type="protein sequence ID" value="MBI3014089.1"/>
    <property type="molecule type" value="Genomic_DNA"/>
</dbReference>
<name>A0A932GNB8_UNCTE</name>
<dbReference type="AlphaFoldDB" id="A0A932GNB8"/>
<evidence type="ECO:0000256" key="1">
    <source>
        <dbReference type="SAM" id="Coils"/>
    </source>
</evidence>
<feature type="domain" description="Mce/MlaD" evidence="3">
    <location>
        <begin position="40"/>
        <end position="114"/>
    </location>
</feature>
<dbReference type="PANTHER" id="PTHR33371">
    <property type="entry name" value="INTERMEMBRANE PHOSPHOLIPID TRANSPORT SYSTEM BINDING PROTEIN MLAD-RELATED"/>
    <property type="match status" value="1"/>
</dbReference>
<proteinExistence type="predicted"/>
<accession>A0A932GNB8</accession>
<evidence type="ECO:0000313" key="4">
    <source>
        <dbReference type="EMBL" id="MBI3014089.1"/>
    </source>
</evidence>
<dbReference type="PANTHER" id="PTHR33371:SF4">
    <property type="entry name" value="INTERMEMBRANE PHOSPHOLIPID TRANSPORT SYSTEM BINDING PROTEIN MLAD"/>
    <property type="match status" value="1"/>
</dbReference>
<evidence type="ECO:0000256" key="2">
    <source>
        <dbReference type="SAM" id="Phobius"/>
    </source>
</evidence>